<evidence type="ECO:0000256" key="3">
    <source>
        <dbReference type="ARBA" id="ARBA00022692"/>
    </source>
</evidence>
<feature type="transmembrane region" description="Helical" evidence="6">
    <location>
        <begin position="412"/>
        <end position="433"/>
    </location>
</feature>
<evidence type="ECO:0000256" key="4">
    <source>
        <dbReference type="ARBA" id="ARBA00022989"/>
    </source>
</evidence>
<gene>
    <name evidence="8" type="ORF">GCM10010196_08620</name>
</gene>
<feature type="transmembrane region" description="Helical" evidence="6">
    <location>
        <begin position="188"/>
        <end position="212"/>
    </location>
</feature>
<dbReference type="RefSeq" id="WP_229781520.1">
    <property type="nucleotide sequence ID" value="NZ_BMRJ01000001.1"/>
</dbReference>
<proteinExistence type="predicted"/>
<feature type="transmembrane region" description="Helical" evidence="6">
    <location>
        <begin position="535"/>
        <end position="553"/>
    </location>
</feature>
<dbReference type="InterPro" id="IPR032694">
    <property type="entry name" value="CopC/D"/>
</dbReference>
<dbReference type="Pfam" id="PF09678">
    <property type="entry name" value="Caa3_CtaG"/>
    <property type="match status" value="1"/>
</dbReference>
<keyword evidence="9" id="KW-1185">Reference proteome</keyword>
<dbReference type="GO" id="GO:0006825">
    <property type="term" value="P:copper ion transport"/>
    <property type="evidence" value="ECO:0007669"/>
    <property type="project" value="InterPro"/>
</dbReference>
<feature type="transmembrane region" description="Helical" evidence="6">
    <location>
        <begin position="565"/>
        <end position="593"/>
    </location>
</feature>
<evidence type="ECO:0000256" key="6">
    <source>
        <dbReference type="SAM" id="Phobius"/>
    </source>
</evidence>
<dbReference type="InterPro" id="IPR019108">
    <property type="entry name" value="Caa3_assmbl_CtaG-rel"/>
</dbReference>
<evidence type="ECO:0000313" key="8">
    <source>
        <dbReference type="EMBL" id="GGR17850.1"/>
    </source>
</evidence>
<sequence>MPRSVRVLGPAVLVAAALIAVLVGLAFGGGADPVLIQDPGPIVRWSLPVAKLLVNLGAAGMIGSLVLALWALSPEREEFNAALDVAAASAAVMTVASAAAGLITFLDVTGVPFDLGERFGMQLGQFVTSIGLGQAWLTTTLVAAAVTVLCFAVRNHTALVFVAVLAVFSLVPLAQQGHAAGASGHNQAITALGLHLVFAAVWLGGLITIVLLQRRLGGERLVVVLARYSTVALICFIVVAISGYASAALRIGSWDALGTPYGILVIAKVGALIALGCFGALQRTWLIGRMQRKQLAAEASAGGAKTDASARKPFAEFWWFVVAELAFMGIASGVAAALARTATPVSEDVAGDLARTPAEILTGELLPPWPDWYRFVTEWKPDLIWLLACGFGIFFYLAGVRRLRRRGDSWPIYRAVLWVSGLLLLAYLTSGGVNAYQEYLFSAHMLGHMGLTMAVPVLLVPGAPVTLIARAVQARKDGSRGGREWVLLAVHSKFAGIIANPFVAAALFVGSLWVFYYSPLFRWSMVDHIGHEWMITHFLITGYLFVQSLVGIDPVPYRLPYAFRLLLLLGTMAFHAFFGLAIMMSTGLMLADWYGAMGWGTDALADQQLGGGIAWSIGEIPTLALAVTVAIQWARSDEKESRRRDRHADRTGDAELEAYNAQLAAIAEHDRAPRD</sequence>
<feature type="transmembrane region" description="Helical" evidence="6">
    <location>
        <begin position="85"/>
        <end position="106"/>
    </location>
</feature>
<feature type="transmembrane region" description="Helical" evidence="6">
    <location>
        <begin position="126"/>
        <end position="151"/>
    </location>
</feature>
<feature type="transmembrane region" description="Helical" evidence="6">
    <location>
        <begin position="317"/>
        <end position="339"/>
    </location>
</feature>
<keyword evidence="4 6" id="KW-1133">Transmembrane helix</keyword>
<name>A0A918CDD2_AGRME</name>
<feature type="transmembrane region" description="Helical" evidence="6">
    <location>
        <begin position="383"/>
        <end position="400"/>
    </location>
</feature>
<keyword evidence="2" id="KW-1003">Cell membrane</keyword>
<dbReference type="AlphaFoldDB" id="A0A918CDD2"/>
<keyword evidence="3 6" id="KW-0812">Transmembrane</keyword>
<reference evidence="8" key="1">
    <citation type="journal article" date="2014" name="Int. J. Syst. Evol. Microbiol.">
        <title>Complete genome sequence of Corynebacterium casei LMG S-19264T (=DSM 44701T), isolated from a smear-ripened cheese.</title>
        <authorList>
            <consortium name="US DOE Joint Genome Institute (JGI-PGF)"/>
            <person name="Walter F."/>
            <person name="Albersmeier A."/>
            <person name="Kalinowski J."/>
            <person name="Ruckert C."/>
        </authorList>
    </citation>
    <scope>NUCLEOTIDE SEQUENCE</scope>
    <source>
        <strain evidence="8">JCM 3346</strain>
    </source>
</reference>
<comment type="caution">
    <text evidence="8">The sequence shown here is derived from an EMBL/GenBank/DDBJ whole genome shotgun (WGS) entry which is preliminary data.</text>
</comment>
<reference evidence="8" key="2">
    <citation type="submission" date="2020-09" db="EMBL/GenBank/DDBJ databases">
        <authorList>
            <person name="Sun Q."/>
            <person name="Ohkuma M."/>
        </authorList>
    </citation>
    <scope>NUCLEOTIDE SEQUENCE</scope>
    <source>
        <strain evidence="8">JCM 3346</strain>
    </source>
</reference>
<comment type="subcellular location">
    <subcellularLocation>
        <location evidence="1">Cell membrane</location>
        <topology evidence="1">Multi-pass membrane protein</topology>
    </subcellularLocation>
</comment>
<organism evidence="8 9">
    <name type="scientific">Agromyces mediolanus</name>
    <name type="common">Corynebacterium mediolanum</name>
    <dbReference type="NCBI Taxonomy" id="41986"/>
    <lineage>
        <taxon>Bacteria</taxon>
        <taxon>Bacillati</taxon>
        <taxon>Actinomycetota</taxon>
        <taxon>Actinomycetes</taxon>
        <taxon>Micrococcales</taxon>
        <taxon>Microbacteriaceae</taxon>
        <taxon>Agromyces</taxon>
    </lineage>
</organism>
<protein>
    <submittedName>
        <fullName evidence="8">Copper resistance protein D</fullName>
    </submittedName>
</protein>
<feature type="transmembrane region" description="Helical" evidence="6">
    <location>
        <begin position="613"/>
        <end position="634"/>
    </location>
</feature>
<feature type="transmembrane region" description="Helical" evidence="6">
    <location>
        <begin position="52"/>
        <end position="73"/>
    </location>
</feature>
<dbReference type="PANTHER" id="PTHR34820:SF4">
    <property type="entry name" value="INNER MEMBRANE PROTEIN YEBZ"/>
    <property type="match status" value="1"/>
</dbReference>
<evidence type="ECO:0000259" key="7">
    <source>
        <dbReference type="Pfam" id="PF05425"/>
    </source>
</evidence>
<dbReference type="EMBL" id="BMRJ01000001">
    <property type="protein sequence ID" value="GGR17850.1"/>
    <property type="molecule type" value="Genomic_DNA"/>
</dbReference>
<feature type="domain" description="Copper resistance protein D" evidence="7">
    <location>
        <begin position="224"/>
        <end position="338"/>
    </location>
</feature>
<feature type="transmembrane region" description="Helical" evidence="6">
    <location>
        <begin position="453"/>
        <end position="473"/>
    </location>
</feature>
<evidence type="ECO:0000256" key="1">
    <source>
        <dbReference type="ARBA" id="ARBA00004651"/>
    </source>
</evidence>
<dbReference type="GO" id="GO:0005886">
    <property type="term" value="C:plasma membrane"/>
    <property type="evidence" value="ECO:0007669"/>
    <property type="project" value="UniProtKB-SubCell"/>
</dbReference>
<feature type="transmembrane region" description="Helical" evidence="6">
    <location>
        <begin position="158"/>
        <end position="176"/>
    </location>
</feature>
<feature type="transmembrane region" description="Helical" evidence="6">
    <location>
        <begin position="224"/>
        <end position="249"/>
    </location>
</feature>
<dbReference type="PANTHER" id="PTHR34820">
    <property type="entry name" value="INNER MEMBRANE PROTEIN YEBZ"/>
    <property type="match status" value="1"/>
</dbReference>
<evidence type="ECO:0000256" key="5">
    <source>
        <dbReference type="ARBA" id="ARBA00023136"/>
    </source>
</evidence>
<evidence type="ECO:0000256" key="2">
    <source>
        <dbReference type="ARBA" id="ARBA00022475"/>
    </source>
</evidence>
<keyword evidence="5 6" id="KW-0472">Membrane</keyword>
<evidence type="ECO:0000313" key="9">
    <source>
        <dbReference type="Proteomes" id="UP000610303"/>
    </source>
</evidence>
<dbReference type="InterPro" id="IPR008457">
    <property type="entry name" value="Cu-R_CopD_dom"/>
</dbReference>
<feature type="transmembrane region" description="Helical" evidence="6">
    <location>
        <begin position="261"/>
        <end position="281"/>
    </location>
</feature>
<accession>A0A918CDD2</accession>
<dbReference type="Pfam" id="PF05425">
    <property type="entry name" value="CopD"/>
    <property type="match status" value="1"/>
</dbReference>
<feature type="transmembrane region" description="Helical" evidence="6">
    <location>
        <begin position="494"/>
        <end position="515"/>
    </location>
</feature>
<dbReference type="Proteomes" id="UP000610303">
    <property type="component" value="Unassembled WGS sequence"/>
</dbReference>